<dbReference type="GO" id="GO:0005524">
    <property type="term" value="F:ATP binding"/>
    <property type="evidence" value="ECO:0007669"/>
    <property type="project" value="UniProtKB-UniRule"/>
</dbReference>
<sequence>MSRTEPADVKSTGVKTADVKTADLAPLVRPGAVAIIGASADPTRIGGRPIAYMLRAGFQGAILPVNPNRAEVQGLASYPSVAALPQVPDVAVVAVPGAAALQAVEELGARGTRFAVMFTAGYAEVGEVAAQEALLAAARRHGMRLLGPNCLGLFNAAAGFYPIFTASLEGGLPLPGRIGIASQSGAYGTHLFAACRARGIGTGMLITTGNEADLSVADAIGWMTRDDGLDVIMAYVEGVQDGPAFAAALADARRARKPVILMKVGRSAVGSAAAQSHTASIAGNDAIFSAVVAEHGAIRARSTEELIDIAYAATRRIYPVPNTLGVITISGGAGVLISDAAEGVGLPMPPMPEDAQARLKAILPIASPRNPVDCTAQAFNDLSLIGRFTESMIAEGGYSSILAFFTQIGGAPSMAPAIRAQLNAVKARHPDRLYALSVLASEERNREYEADGYLLYEDPARAVVALDAMGRLGASFSEAEPAAPGTMAAVALPETTPSEAEAKRLLAAAGIATVPEAACPDAEAAVAAAEALGFPVVMKILSPDILHKTEIGGVLLDVADAGAVRSGYATLLERAARHAPSARIEGVLVARQIKGAVECIMGIQRDPVFGPVAMVGLGGVFVEVMRDVVFRRCPFGEDVAEAMIRSIRAAPLLLGARGRPPCDVAALARMLARLSVLAVQAGPDLAAIDLNPVLALPDGAYAADAVIEIGAAP</sequence>
<dbReference type="SUPFAM" id="SSF51735">
    <property type="entry name" value="NAD(P)-binding Rossmann-fold domains"/>
    <property type="match status" value="1"/>
</dbReference>
<dbReference type="AlphaFoldDB" id="A0A5C4LGS7"/>
<dbReference type="InterPro" id="IPR032875">
    <property type="entry name" value="Succ_CoA_lig_flav_dom"/>
</dbReference>
<dbReference type="GO" id="GO:0046872">
    <property type="term" value="F:metal ion binding"/>
    <property type="evidence" value="ECO:0007669"/>
    <property type="project" value="InterPro"/>
</dbReference>
<dbReference type="OrthoDB" id="9807426at2"/>
<keyword evidence="6" id="KW-1185">Reference proteome</keyword>
<dbReference type="Pfam" id="PF13380">
    <property type="entry name" value="CoA_binding_2"/>
    <property type="match status" value="1"/>
</dbReference>
<evidence type="ECO:0000313" key="5">
    <source>
        <dbReference type="EMBL" id="TNC11619.1"/>
    </source>
</evidence>
<dbReference type="Pfam" id="PF13549">
    <property type="entry name" value="ATP-grasp_5"/>
    <property type="match status" value="1"/>
</dbReference>
<dbReference type="InterPro" id="IPR016102">
    <property type="entry name" value="Succinyl-CoA_synth-like"/>
</dbReference>
<dbReference type="RefSeq" id="WP_139037139.1">
    <property type="nucleotide sequence ID" value="NZ_VDDA01000008.1"/>
</dbReference>
<feature type="domain" description="ATP-grasp" evidence="4">
    <location>
        <begin position="503"/>
        <end position="539"/>
    </location>
</feature>
<dbReference type="InterPro" id="IPR011761">
    <property type="entry name" value="ATP-grasp"/>
</dbReference>
<dbReference type="FunFam" id="3.30.1490.20:FF:000020">
    <property type="entry name" value="Protein lysine acetyltransferase"/>
    <property type="match status" value="1"/>
</dbReference>
<dbReference type="SUPFAM" id="SSF56059">
    <property type="entry name" value="Glutathione synthetase ATP-binding domain-like"/>
    <property type="match status" value="1"/>
</dbReference>
<proteinExistence type="inferred from homology"/>
<dbReference type="SMART" id="SM00881">
    <property type="entry name" value="CoA_binding"/>
    <property type="match status" value="1"/>
</dbReference>
<organism evidence="5 6">
    <name type="scientific">Methylobacterium terricola</name>
    <dbReference type="NCBI Taxonomy" id="2583531"/>
    <lineage>
        <taxon>Bacteria</taxon>
        <taxon>Pseudomonadati</taxon>
        <taxon>Pseudomonadota</taxon>
        <taxon>Alphaproteobacteria</taxon>
        <taxon>Hyphomicrobiales</taxon>
        <taxon>Methylobacteriaceae</taxon>
        <taxon>Methylobacterium</taxon>
    </lineage>
</organism>
<keyword evidence="3" id="KW-0067">ATP-binding</keyword>
<dbReference type="Gene3D" id="3.40.50.720">
    <property type="entry name" value="NAD(P)-binding Rossmann-like Domain"/>
    <property type="match status" value="1"/>
</dbReference>
<evidence type="ECO:0000256" key="2">
    <source>
        <dbReference type="ARBA" id="ARBA00060888"/>
    </source>
</evidence>
<dbReference type="GO" id="GO:0006099">
    <property type="term" value="P:tricarboxylic acid cycle"/>
    <property type="evidence" value="ECO:0007669"/>
    <property type="project" value="UniProtKB-KW"/>
</dbReference>
<name>A0A5C4LGS7_9HYPH</name>
<dbReference type="InterPro" id="IPR036291">
    <property type="entry name" value="NAD(P)-bd_dom_sf"/>
</dbReference>
<keyword evidence="1" id="KW-0816">Tricarboxylic acid cycle</keyword>
<protein>
    <submittedName>
        <fullName evidence="5">Acetate--CoA ligase family protein</fullName>
    </submittedName>
</protein>
<dbReference type="InterPro" id="IPR013815">
    <property type="entry name" value="ATP_grasp_subdomain_1"/>
</dbReference>
<dbReference type="GO" id="GO:0016874">
    <property type="term" value="F:ligase activity"/>
    <property type="evidence" value="ECO:0007669"/>
    <property type="project" value="UniProtKB-KW"/>
</dbReference>
<keyword evidence="5" id="KW-0436">Ligase</keyword>
<dbReference type="SUPFAM" id="SSF52210">
    <property type="entry name" value="Succinyl-CoA synthetase domains"/>
    <property type="match status" value="2"/>
</dbReference>
<comment type="caution">
    <text evidence="5">The sequence shown here is derived from an EMBL/GenBank/DDBJ whole genome shotgun (WGS) entry which is preliminary data.</text>
</comment>
<dbReference type="Gene3D" id="3.30.1490.20">
    <property type="entry name" value="ATP-grasp fold, A domain"/>
    <property type="match status" value="1"/>
</dbReference>
<dbReference type="Gene3D" id="3.40.50.261">
    <property type="entry name" value="Succinyl-CoA synthetase domains"/>
    <property type="match status" value="2"/>
</dbReference>
<dbReference type="Proteomes" id="UP000305267">
    <property type="component" value="Unassembled WGS sequence"/>
</dbReference>
<dbReference type="PANTHER" id="PTHR42793">
    <property type="entry name" value="COA BINDING DOMAIN CONTAINING PROTEIN"/>
    <property type="match status" value="1"/>
</dbReference>
<evidence type="ECO:0000313" key="6">
    <source>
        <dbReference type="Proteomes" id="UP000305267"/>
    </source>
</evidence>
<accession>A0A5C4LGS7</accession>
<dbReference type="InterPro" id="IPR003781">
    <property type="entry name" value="CoA-bd"/>
</dbReference>
<gene>
    <name evidence="5" type="ORF">FF100_18390</name>
</gene>
<dbReference type="Gene3D" id="3.30.470.20">
    <property type="entry name" value="ATP-grasp fold, B domain"/>
    <property type="match status" value="1"/>
</dbReference>
<evidence type="ECO:0000256" key="1">
    <source>
        <dbReference type="ARBA" id="ARBA00022532"/>
    </source>
</evidence>
<dbReference type="PANTHER" id="PTHR42793:SF4">
    <property type="entry name" value="BLL6376 PROTEIN"/>
    <property type="match status" value="1"/>
</dbReference>
<evidence type="ECO:0000259" key="4">
    <source>
        <dbReference type="PROSITE" id="PS50975"/>
    </source>
</evidence>
<dbReference type="Pfam" id="PF13607">
    <property type="entry name" value="Succ_CoA_lig"/>
    <property type="match status" value="1"/>
</dbReference>
<dbReference type="EMBL" id="VDDA01000008">
    <property type="protein sequence ID" value="TNC11619.1"/>
    <property type="molecule type" value="Genomic_DNA"/>
</dbReference>
<keyword evidence="3" id="KW-0547">Nucleotide-binding</keyword>
<dbReference type="PROSITE" id="PS50975">
    <property type="entry name" value="ATP_GRASP"/>
    <property type="match status" value="1"/>
</dbReference>
<reference evidence="5 6" key="1">
    <citation type="submission" date="2019-06" db="EMBL/GenBank/DDBJ databases">
        <title>Genome of Methylobacterium sp. 17Sr1-39.</title>
        <authorList>
            <person name="Seo T."/>
        </authorList>
    </citation>
    <scope>NUCLEOTIDE SEQUENCE [LARGE SCALE GENOMIC DNA]</scope>
    <source>
        <strain evidence="5 6">17Sr1-39</strain>
    </source>
</reference>
<evidence type="ECO:0000256" key="3">
    <source>
        <dbReference type="PROSITE-ProRule" id="PRU00409"/>
    </source>
</evidence>
<comment type="similarity">
    <text evidence="2">In the N-terminal section; belongs to the acetate CoA ligase alpha subunit family.</text>
</comment>